<feature type="transmembrane region" description="Helical" evidence="1">
    <location>
        <begin position="7"/>
        <end position="26"/>
    </location>
</feature>
<keyword evidence="1" id="KW-0472">Membrane</keyword>
<keyword evidence="1" id="KW-0812">Transmembrane</keyword>
<feature type="transmembrane region" description="Helical" evidence="1">
    <location>
        <begin position="98"/>
        <end position="119"/>
    </location>
</feature>
<dbReference type="Proteomes" id="UP000257014">
    <property type="component" value="Unassembled WGS sequence"/>
</dbReference>
<proteinExistence type="predicted"/>
<sequence length="125" mass="13653">MNKILRFYLTAAAVAFFGAFVVQTFLPQIGGTGTRWGLAPGWQREIGFWNVAMLVIILGVLTKTDASSARIVVRGLLVLGILLGTNHLFAIITDPQGWAHYTPMIVNYVGVIVGWLALLRPDQDA</sequence>
<organism evidence="2 3">
    <name type="scientific">Caldibacillus debilis</name>
    <dbReference type="NCBI Taxonomy" id="301148"/>
    <lineage>
        <taxon>Bacteria</taxon>
        <taxon>Bacillati</taxon>
        <taxon>Bacillota</taxon>
        <taxon>Bacilli</taxon>
        <taxon>Bacillales</taxon>
        <taxon>Bacillaceae</taxon>
        <taxon>Caldibacillus</taxon>
    </lineage>
</organism>
<keyword evidence="1" id="KW-1133">Transmembrane helix</keyword>
<feature type="transmembrane region" description="Helical" evidence="1">
    <location>
        <begin position="46"/>
        <end position="64"/>
    </location>
</feature>
<protein>
    <submittedName>
        <fullName evidence="2">Uncharacterized protein</fullName>
    </submittedName>
</protein>
<dbReference type="AlphaFoldDB" id="A0A3E0K683"/>
<name>A0A3E0K683_9BACI</name>
<evidence type="ECO:0000256" key="1">
    <source>
        <dbReference type="SAM" id="Phobius"/>
    </source>
</evidence>
<dbReference type="RefSeq" id="WP_276642823.1">
    <property type="nucleotide sequence ID" value="NZ_JBAIZG010000008.1"/>
</dbReference>
<accession>A0A3E0K683</accession>
<reference evidence="2 3" key="1">
    <citation type="submission" date="2018-03" db="EMBL/GenBank/DDBJ databases">
        <authorList>
            <person name="Keele B.F."/>
        </authorList>
    </citation>
    <scope>NUCLEOTIDE SEQUENCE [LARGE SCALE GENOMIC DNA]</scope>
    <source>
        <strain evidence="2">ZCTH4_d</strain>
    </source>
</reference>
<comment type="caution">
    <text evidence="2">The sequence shown here is derived from an EMBL/GenBank/DDBJ whole genome shotgun (WGS) entry which is preliminary data.</text>
</comment>
<evidence type="ECO:0000313" key="2">
    <source>
        <dbReference type="EMBL" id="REJ29732.1"/>
    </source>
</evidence>
<evidence type="ECO:0000313" key="3">
    <source>
        <dbReference type="Proteomes" id="UP000257014"/>
    </source>
</evidence>
<dbReference type="EMBL" id="QEWE01000013">
    <property type="protein sequence ID" value="REJ29732.1"/>
    <property type="molecule type" value="Genomic_DNA"/>
</dbReference>
<gene>
    <name evidence="2" type="ORF">C6P37_04585</name>
</gene>
<feature type="transmembrane region" description="Helical" evidence="1">
    <location>
        <begin position="71"/>
        <end position="92"/>
    </location>
</feature>